<proteinExistence type="predicted"/>
<comment type="caution">
    <text evidence="1">The sequence shown here is derived from an EMBL/GenBank/DDBJ whole genome shotgun (WGS) entry which is preliminary data.</text>
</comment>
<dbReference type="EMBL" id="JACIBS010000013">
    <property type="protein sequence ID" value="MBB3666179.1"/>
    <property type="molecule type" value="Genomic_DNA"/>
</dbReference>
<reference evidence="1 2" key="1">
    <citation type="submission" date="2020-08" db="EMBL/GenBank/DDBJ databases">
        <title>Sequencing the genomes of 1000 actinobacteria strains.</title>
        <authorList>
            <person name="Klenk H.-P."/>
        </authorList>
    </citation>
    <scope>NUCLEOTIDE SEQUENCE [LARGE SCALE GENOMIC DNA]</scope>
    <source>
        <strain evidence="1 2">DSM 45267</strain>
    </source>
</reference>
<evidence type="ECO:0000313" key="2">
    <source>
        <dbReference type="Proteomes" id="UP000564573"/>
    </source>
</evidence>
<protein>
    <submittedName>
        <fullName evidence="1">Putative PhzF superfamily epimerase YddE/YHI9</fullName>
    </submittedName>
</protein>
<dbReference type="InterPro" id="IPR003719">
    <property type="entry name" value="Phenazine_PhzF-like"/>
</dbReference>
<keyword evidence="2" id="KW-1185">Reference proteome</keyword>
<sequence>MRRRFSQVDVFGEGPCTGNSVAVLLGAEGLEEETMRQFSVWSNLSECTF</sequence>
<feature type="non-terminal residue" evidence="1">
    <location>
        <position position="49"/>
    </location>
</feature>
<dbReference type="GO" id="GO:0003824">
    <property type="term" value="F:catalytic activity"/>
    <property type="evidence" value="ECO:0007669"/>
    <property type="project" value="InterPro"/>
</dbReference>
<dbReference type="Pfam" id="PF02567">
    <property type="entry name" value="PhzC-PhzF"/>
    <property type="match status" value="1"/>
</dbReference>
<dbReference type="RefSeq" id="WP_183787368.1">
    <property type="nucleotide sequence ID" value="NZ_JACIBS010000013.1"/>
</dbReference>
<dbReference type="Gene3D" id="3.10.310.10">
    <property type="entry name" value="Diaminopimelate Epimerase, Chain A, domain 1"/>
    <property type="match status" value="1"/>
</dbReference>
<organism evidence="1 2">
    <name type="scientific">Prauserella sediminis</name>
    <dbReference type="NCBI Taxonomy" id="577680"/>
    <lineage>
        <taxon>Bacteria</taxon>
        <taxon>Bacillati</taxon>
        <taxon>Actinomycetota</taxon>
        <taxon>Actinomycetes</taxon>
        <taxon>Pseudonocardiales</taxon>
        <taxon>Pseudonocardiaceae</taxon>
        <taxon>Prauserella</taxon>
        <taxon>Prauserella salsuginis group</taxon>
    </lineage>
</organism>
<gene>
    <name evidence="1" type="ORF">FB384_005140</name>
</gene>
<dbReference type="Proteomes" id="UP000564573">
    <property type="component" value="Unassembled WGS sequence"/>
</dbReference>
<accession>A0A839XVP3</accession>
<evidence type="ECO:0000313" key="1">
    <source>
        <dbReference type="EMBL" id="MBB3666179.1"/>
    </source>
</evidence>
<dbReference type="AlphaFoldDB" id="A0A839XVP3"/>
<name>A0A839XVP3_9PSEU</name>
<dbReference type="SUPFAM" id="SSF54506">
    <property type="entry name" value="Diaminopimelate epimerase-like"/>
    <property type="match status" value="1"/>
</dbReference>